<organism evidence="1 2">
    <name type="scientific">Cyclocybe aegerita</name>
    <name type="common">Black poplar mushroom</name>
    <name type="synonym">Agrocybe aegerita</name>
    <dbReference type="NCBI Taxonomy" id="1973307"/>
    <lineage>
        <taxon>Eukaryota</taxon>
        <taxon>Fungi</taxon>
        <taxon>Dikarya</taxon>
        <taxon>Basidiomycota</taxon>
        <taxon>Agaricomycotina</taxon>
        <taxon>Agaricomycetes</taxon>
        <taxon>Agaricomycetidae</taxon>
        <taxon>Agaricales</taxon>
        <taxon>Agaricineae</taxon>
        <taxon>Bolbitiaceae</taxon>
        <taxon>Cyclocybe</taxon>
    </lineage>
</organism>
<dbReference type="Proteomes" id="UP000467700">
    <property type="component" value="Unassembled WGS sequence"/>
</dbReference>
<evidence type="ECO:0008006" key="3">
    <source>
        <dbReference type="Google" id="ProtNLM"/>
    </source>
</evidence>
<name>A0A8S0X8C8_CYCAE</name>
<sequence length="427" mass="49502">MSAKEFYHKLIPPNLPYLPPELWQTILREATFVLSIFDPELMQSSELSTNSRDCFKAYKHSLKTRNNLVRVCKAWYTLGLPYLYEYVLLGRARCLIPLLCALRQSDSSGEIRAAGWWVRRLDVNLRDESGESLDAFDTVADILLFLPNLEILTFYITGHAFESLRDKHWGGVLDASRTCAKSLKFLHWYNHNQCLPREAELTRFIQAHPALESLSAPVYTKRDANMSLNAVKNLYVYPYEPHSSASLGLCELDLQSVRHATYRCFDRDPQPFRRVNKLFFQKIGPQLTSLRLIWSADYNFATQGTTLAQCLRDTRDEILHHCNSLERFDLHTHQYHIKQLHFLAFPSTVKVFGIRLDPVQTSKQKFHLLVDKIRALLEEYRHVKVLQFLDRGNVRCLRQNPTVLADCVRAMKDLGVQVQDDEGQSLQ</sequence>
<dbReference type="AlphaFoldDB" id="A0A8S0X8C8"/>
<keyword evidence="2" id="KW-1185">Reference proteome</keyword>
<dbReference type="EMBL" id="CACVBS010000090">
    <property type="protein sequence ID" value="CAA7270302.1"/>
    <property type="molecule type" value="Genomic_DNA"/>
</dbReference>
<protein>
    <recommendedName>
        <fullName evidence="3">F-box domain-containing protein</fullName>
    </recommendedName>
</protein>
<evidence type="ECO:0000313" key="1">
    <source>
        <dbReference type="EMBL" id="CAA7270302.1"/>
    </source>
</evidence>
<proteinExistence type="predicted"/>
<accession>A0A8S0X8C8</accession>
<comment type="caution">
    <text evidence="1">The sequence shown here is derived from an EMBL/GenBank/DDBJ whole genome shotgun (WGS) entry which is preliminary data.</text>
</comment>
<dbReference type="OrthoDB" id="3232644at2759"/>
<gene>
    <name evidence="1" type="ORF">AAE3_LOCUS12816</name>
</gene>
<evidence type="ECO:0000313" key="2">
    <source>
        <dbReference type="Proteomes" id="UP000467700"/>
    </source>
</evidence>
<reference evidence="1 2" key="1">
    <citation type="submission" date="2020-01" db="EMBL/GenBank/DDBJ databases">
        <authorList>
            <person name="Gupta K D."/>
        </authorList>
    </citation>
    <scope>NUCLEOTIDE SEQUENCE [LARGE SCALE GENOMIC DNA]</scope>
</reference>